<dbReference type="Pfam" id="PF01966">
    <property type="entry name" value="HD"/>
    <property type="match status" value="1"/>
</dbReference>
<dbReference type="PROSITE" id="PS51831">
    <property type="entry name" value="HD"/>
    <property type="match status" value="1"/>
</dbReference>
<accession>A0A9X3ILI0</accession>
<dbReference type="RefSeq" id="WP_266339507.1">
    <property type="nucleotide sequence ID" value="NZ_JAPKNK010000006.1"/>
</dbReference>
<dbReference type="PANTHER" id="PTHR33594">
    <property type="entry name" value="SUPERFAMILY HYDROLASE, PUTATIVE (AFU_ORTHOLOGUE AFUA_1G03035)-RELATED"/>
    <property type="match status" value="1"/>
</dbReference>
<dbReference type="InterPro" id="IPR006674">
    <property type="entry name" value="HD_domain"/>
</dbReference>
<gene>
    <name evidence="2" type="ORF">OSH07_15140</name>
</gene>
<proteinExistence type="predicted"/>
<dbReference type="InterPro" id="IPR003607">
    <property type="entry name" value="HD/PDEase_dom"/>
</dbReference>
<protein>
    <submittedName>
        <fullName evidence="2">HD domain-containing protein</fullName>
    </submittedName>
</protein>
<dbReference type="SMART" id="SM00471">
    <property type="entry name" value="HDc"/>
    <property type="match status" value="1"/>
</dbReference>
<dbReference type="Proteomes" id="UP001144805">
    <property type="component" value="Unassembled WGS sequence"/>
</dbReference>
<reference evidence="2" key="1">
    <citation type="submission" date="2022-11" db="EMBL/GenBank/DDBJ databases">
        <title>Biodiversity and phylogenetic relationships of bacteria.</title>
        <authorList>
            <person name="Machado R.A.R."/>
            <person name="Bhat A."/>
            <person name="Loulou A."/>
            <person name="Kallel S."/>
        </authorList>
    </citation>
    <scope>NUCLEOTIDE SEQUENCE</scope>
    <source>
        <strain evidence="2">K-TC2</strain>
    </source>
</reference>
<comment type="caution">
    <text evidence="2">The sequence shown here is derived from an EMBL/GenBank/DDBJ whole genome shotgun (WGS) entry which is preliminary data.</text>
</comment>
<sequence length="220" mass="23920">MSHSRSDRPGGAFAPHEPLAEALLPHATSSDDGSHDVAHLARVWSNAATILAEEGGAAEVVAAAALLHDCVTVEKNDPMRAQASRLAARKAETVLRDLGWDGERIAAVAHAIEAHSFSAAIPPETLEARILQDADRLDAIGMVGVARCFYIAGRMGSGLYDPADPEAAWRPLDDKRFAIDHFENKLFKLAAGFQTRTGARLAELRQARLRRFYDEFLDEI</sequence>
<name>A0A9X3ILI0_9HYPH</name>
<dbReference type="EMBL" id="JAPKNK010000006">
    <property type="protein sequence ID" value="MCX5570543.1"/>
    <property type="molecule type" value="Genomic_DNA"/>
</dbReference>
<evidence type="ECO:0000259" key="1">
    <source>
        <dbReference type="PROSITE" id="PS51831"/>
    </source>
</evidence>
<keyword evidence="3" id="KW-1185">Reference proteome</keyword>
<evidence type="ECO:0000313" key="3">
    <source>
        <dbReference type="Proteomes" id="UP001144805"/>
    </source>
</evidence>
<organism evidence="2 3">
    <name type="scientific">Kaistia nematophila</name>
    <dbReference type="NCBI Taxonomy" id="2994654"/>
    <lineage>
        <taxon>Bacteria</taxon>
        <taxon>Pseudomonadati</taxon>
        <taxon>Pseudomonadota</taxon>
        <taxon>Alphaproteobacteria</taxon>
        <taxon>Hyphomicrobiales</taxon>
        <taxon>Kaistiaceae</taxon>
        <taxon>Kaistia</taxon>
    </lineage>
</organism>
<feature type="domain" description="HD" evidence="1">
    <location>
        <begin position="36"/>
        <end position="140"/>
    </location>
</feature>
<dbReference type="SUPFAM" id="SSF109604">
    <property type="entry name" value="HD-domain/PDEase-like"/>
    <property type="match status" value="1"/>
</dbReference>
<dbReference type="Gene3D" id="1.10.3210.50">
    <property type="match status" value="1"/>
</dbReference>
<dbReference type="PANTHER" id="PTHR33594:SF1">
    <property type="entry name" value="HD_PDEASE DOMAIN-CONTAINING PROTEIN"/>
    <property type="match status" value="1"/>
</dbReference>
<dbReference type="AlphaFoldDB" id="A0A9X3ILI0"/>
<evidence type="ECO:0000313" key="2">
    <source>
        <dbReference type="EMBL" id="MCX5570543.1"/>
    </source>
</evidence>